<evidence type="ECO:0000313" key="1">
    <source>
        <dbReference type="EMBL" id="LAA47945.1"/>
    </source>
</evidence>
<proteinExistence type="predicted"/>
<dbReference type="EMBL" id="IACJ01071018">
    <property type="protein sequence ID" value="LAA47945.1"/>
    <property type="molecule type" value="Transcribed_RNA"/>
</dbReference>
<dbReference type="AlphaFoldDB" id="A0A2D4FKA6"/>
<accession>A0A2D4FKA6</accession>
<protein>
    <submittedName>
        <fullName evidence="1">Uncharacterized protein</fullName>
    </submittedName>
</protein>
<reference evidence="1" key="1">
    <citation type="submission" date="2017-07" db="EMBL/GenBank/DDBJ databases">
        <authorList>
            <person name="Mikheyev A."/>
            <person name="Grau M."/>
        </authorList>
    </citation>
    <scope>NUCLEOTIDE SEQUENCE</scope>
    <source>
        <tissue evidence="1">Venom_gland</tissue>
    </source>
</reference>
<name>A0A2D4FKA6_MICCO</name>
<organism evidence="1">
    <name type="scientific">Micrurus corallinus</name>
    <name type="common">Brazilian coral snake</name>
    <dbReference type="NCBI Taxonomy" id="54390"/>
    <lineage>
        <taxon>Eukaryota</taxon>
        <taxon>Metazoa</taxon>
        <taxon>Chordata</taxon>
        <taxon>Craniata</taxon>
        <taxon>Vertebrata</taxon>
        <taxon>Euteleostomi</taxon>
        <taxon>Lepidosauria</taxon>
        <taxon>Squamata</taxon>
        <taxon>Bifurcata</taxon>
        <taxon>Unidentata</taxon>
        <taxon>Episquamata</taxon>
        <taxon>Toxicofera</taxon>
        <taxon>Serpentes</taxon>
        <taxon>Colubroidea</taxon>
        <taxon>Elapidae</taxon>
        <taxon>Elapinae</taxon>
        <taxon>Micrurus</taxon>
    </lineage>
</organism>
<reference evidence="1" key="2">
    <citation type="submission" date="2017-11" db="EMBL/GenBank/DDBJ databases">
        <title>Coralsnake Venomics: Analyses of Venom Gland Transcriptomes and Proteomes of Six Brazilian Taxa.</title>
        <authorList>
            <person name="Aird S.D."/>
            <person name="Jorge da Silva N."/>
            <person name="Qiu L."/>
            <person name="Villar-Briones A."/>
            <person name="Aparecida-Saddi V."/>
            <person name="Campos-Telles M.P."/>
            <person name="Grau M."/>
            <person name="Mikheyev A.S."/>
        </authorList>
    </citation>
    <scope>NUCLEOTIDE SEQUENCE</scope>
    <source>
        <tissue evidence="1">Venom_gland</tissue>
    </source>
</reference>
<sequence length="105" mass="11886">MIFKGLQGMKLGYMRDPFLSISAYPIRSGRKCVLQVLSVKKLHVAGPRRWAVSALAPILDILEVPQNNMAMSTNLGNLKRLLNQQGCYIPYNIESFFLVLIMLNF</sequence>